<organism evidence="1">
    <name type="scientific">marine sediment metagenome</name>
    <dbReference type="NCBI Taxonomy" id="412755"/>
    <lineage>
        <taxon>unclassified sequences</taxon>
        <taxon>metagenomes</taxon>
        <taxon>ecological metagenomes</taxon>
    </lineage>
</organism>
<accession>X0Z3P5</accession>
<evidence type="ECO:0000313" key="1">
    <source>
        <dbReference type="EMBL" id="GAG53067.1"/>
    </source>
</evidence>
<dbReference type="SUPFAM" id="SSF55729">
    <property type="entry name" value="Acyl-CoA N-acyltransferases (Nat)"/>
    <property type="match status" value="1"/>
</dbReference>
<protein>
    <recommendedName>
        <fullName evidence="2">N-acetyltransferase domain-containing protein</fullName>
    </recommendedName>
</protein>
<gene>
    <name evidence="1" type="ORF">S01H1_79627</name>
</gene>
<reference evidence="1" key="1">
    <citation type="journal article" date="2014" name="Front. Microbiol.">
        <title>High frequency of phylogenetically diverse reductive dehalogenase-homologous genes in deep subseafloor sedimentary metagenomes.</title>
        <authorList>
            <person name="Kawai M."/>
            <person name="Futagami T."/>
            <person name="Toyoda A."/>
            <person name="Takaki Y."/>
            <person name="Nishi S."/>
            <person name="Hori S."/>
            <person name="Arai W."/>
            <person name="Tsubouchi T."/>
            <person name="Morono Y."/>
            <person name="Uchiyama I."/>
            <person name="Ito T."/>
            <person name="Fujiyama A."/>
            <person name="Inagaki F."/>
            <person name="Takami H."/>
        </authorList>
    </citation>
    <scope>NUCLEOTIDE SEQUENCE</scope>
    <source>
        <strain evidence="1">Expedition CK06-06</strain>
    </source>
</reference>
<comment type="caution">
    <text evidence="1">The sequence shown here is derived from an EMBL/GenBank/DDBJ whole genome shotgun (WGS) entry which is preliminary data.</text>
</comment>
<dbReference type="EMBL" id="BARS01053701">
    <property type="protein sequence ID" value="GAG53067.1"/>
    <property type="molecule type" value="Genomic_DNA"/>
</dbReference>
<name>X0Z3P5_9ZZZZ</name>
<dbReference type="InterPro" id="IPR016181">
    <property type="entry name" value="Acyl_CoA_acyltransferase"/>
</dbReference>
<sequence length="100" mass="11579">MRFANEYGYGELNNFPGCNQLTVSNHAFIFPKDRGKGNGSENHKLRLKRAKSLGYDYIMCTVIHTNTPELRILKKNNWKELDRFKNKESGNTVIIFGKKL</sequence>
<dbReference type="AlphaFoldDB" id="X0Z3P5"/>
<proteinExistence type="predicted"/>
<dbReference type="Gene3D" id="3.40.630.30">
    <property type="match status" value="1"/>
</dbReference>
<evidence type="ECO:0008006" key="2">
    <source>
        <dbReference type="Google" id="ProtNLM"/>
    </source>
</evidence>